<keyword evidence="1" id="KW-0472">Membrane</keyword>
<dbReference type="AlphaFoldDB" id="A0A8J3ZXX6"/>
<feature type="transmembrane region" description="Helical" evidence="1">
    <location>
        <begin position="42"/>
        <end position="64"/>
    </location>
</feature>
<dbReference type="RefSeq" id="WP_203930135.1">
    <property type="nucleotide sequence ID" value="NZ_BOPH01000073.1"/>
</dbReference>
<keyword evidence="1" id="KW-1133">Transmembrane helix</keyword>
<dbReference type="EMBL" id="BOPH01000073">
    <property type="protein sequence ID" value="GIJ70238.1"/>
    <property type="molecule type" value="Genomic_DNA"/>
</dbReference>
<reference evidence="2" key="1">
    <citation type="submission" date="2021-01" db="EMBL/GenBank/DDBJ databases">
        <title>Whole genome shotgun sequence of Virgisporangium ochraceum NBRC 16418.</title>
        <authorList>
            <person name="Komaki H."/>
            <person name="Tamura T."/>
        </authorList>
    </citation>
    <scope>NUCLEOTIDE SEQUENCE</scope>
    <source>
        <strain evidence="2">NBRC 16418</strain>
    </source>
</reference>
<gene>
    <name evidence="2" type="ORF">Voc01_051550</name>
</gene>
<dbReference type="Proteomes" id="UP000635606">
    <property type="component" value="Unassembled WGS sequence"/>
</dbReference>
<proteinExistence type="predicted"/>
<name>A0A8J3ZXX6_9ACTN</name>
<keyword evidence="1" id="KW-0812">Transmembrane</keyword>
<evidence type="ECO:0000313" key="2">
    <source>
        <dbReference type="EMBL" id="GIJ70238.1"/>
    </source>
</evidence>
<organism evidence="2 3">
    <name type="scientific">Virgisporangium ochraceum</name>
    <dbReference type="NCBI Taxonomy" id="65505"/>
    <lineage>
        <taxon>Bacteria</taxon>
        <taxon>Bacillati</taxon>
        <taxon>Actinomycetota</taxon>
        <taxon>Actinomycetes</taxon>
        <taxon>Micromonosporales</taxon>
        <taxon>Micromonosporaceae</taxon>
        <taxon>Virgisporangium</taxon>
    </lineage>
</organism>
<feature type="transmembrane region" description="Helical" evidence="1">
    <location>
        <begin position="109"/>
        <end position="131"/>
    </location>
</feature>
<feature type="transmembrane region" description="Helical" evidence="1">
    <location>
        <begin position="85"/>
        <end position="103"/>
    </location>
</feature>
<keyword evidence="3" id="KW-1185">Reference proteome</keyword>
<evidence type="ECO:0000313" key="3">
    <source>
        <dbReference type="Proteomes" id="UP000635606"/>
    </source>
</evidence>
<sequence length="133" mass="13948">MNRPRPLAALVQVVIALFAVGFAVFAIVEVGGEVDGVAKPFFIVPGVLIALLAILPVRAAVALYRGAPEAQQRAETVRKGCGLPMYGAFGFGMIALVRSTVAGESITELVPYLVLIAIAWALTSFVAPALARR</sequence>
<accession>A0A8J3ZXX6</accession>
<protein>
    <submittedName>
        <fullName evidence="2">Uncharacterized protein</fullName>
    </submittedName>
</protein>
<comment type="caution">
    <text evidence="2">The sequence shown here is derived from an EMBL/GenBank/DDBJ whole genome shotgun (WGS) entry which is preliminary data.</text>
</comment>
<evidence type="ECO:0000256" key="1">
    <source>
        <dbReference type="SAM" id="Phobius"/>
    </source>
</evidence>